<organism evidence="1">
    <name type="scientific">Rhizophora mucronata</name>
    <name type="common">Asiatic mangrove</name>
    <dbReference type="NCBI Taxonomy" id="61149"/>
    <lineage>
        <taxon>Eukaryota</taxon>
        <taxon>Viridiplantae</taxon>
        <taxon>Streptophyta</taxon>
        <taxon>Embryophyta</taxon>
        <taxon>Tracheophyta</taxon>
        <taxon>Spermatophyta</taxon>
        <taxon>Magnoliopsida</taxon>
        <taxon>eudicotyledons</taxon>
        <taxon>Gunneridae</taxon>
        <taxon>Pentapetalae</taxon>
        <taxon>rosids</taxon>
        <taxon>fabids</taxon>
        <taxon>Malpighiales</taxon>
        <taxon>Rhizophoraceae</taxon>
        <taxon>Rhizophora</taxon>
    </lineage>
</organism>
<reference evidence="1" key="1">
    <citation type="submission" date="2018-02" db="EMBL/GenBank/DDBJ databases">
        <title>Rhizophora mucronata_Transcriptome.</title>
        <authorList>
            <person name="Meera S.P."/>
            <person name="Sreeshan A."/>
            <person name="Augustine A."/>
        </authorList>
    </citation>
    <scope>NUCLEOTIDE SEQUENCE</scope>
    <source>
        <tissue evidence="1">Leaf</tissue>
    </source>
</reference>
<name>A0A2P2MN02_RHIMU</name>
<proteinExistence type="predicted"/>
<sequence>MTSPKASYQPT</sequence>
<evidence type="ECO:0000313" key="1">
    <source>
        <dbReference type="EMBL" id="MBX31589.1"/>
    </source>
</evidence>
<protein>
    <submittedName>
        <fullName evidence="1">Uncharacterized protein MANES_16G062100</fullName>
    </submittedName>
</protein>
<dbReference type="EMBL" id="GGEC01051105">
    <property type="protein sequence ID" value="MBX31589.1"/>
    <property type="molecule type" value="Transcribed_RNA"/>
</dbReference>
<accession>A0A2P2MN02</accession>